<proteinExistence type="predicted"/>
<organism evidence="2 3">
    <name type="scientific">Monosporascus cannonballus</name>
    <dbReference type="NCBI Taxonomy" id="155416"/>
    <lineage>
        <taxon>Eukaryota</taxon>
        <taxon>Fungi</taxon>
        <taxon>Dikarya</taxon>
        <taxon>Ascomycota</taxon>
        <taxon>Pezizomycotina</taxon>
        <taxon>Sordariomycetes</taxon>
        <taxon>Xylariomycetidae</taxon>
        <taxon>Xylariales</taxon>
        <taxon>Xylariales incertae sedis</taxon>
        <taxon>Monosporascus</taxon>
    </lineage>
</organism>
<evidence type="ECO:0000259" key="1">
    <source>
        <dbReference type="PROSITE" id="PS50097"/>
    </source>
</evidence>
<reference evidence="2 3" key="1">
    <citation type="submission" date="2018-06" db="EMBL/GenBank/DDBJ databases">
        <title>Complete Genomes of Monosporascus.</title>
        <authorList>
            <person name="Robinson A.J."/>
            <person name="Natvig D.O."/>
        </authorList>
    </citation>
    <scope>NUCLEOTIDE SEQUENCE [LARGE SCALE GENOMIC DNA]</scope>
    <source>
        <strain evidence="2 3">CBS 609.92</strain>
    </source>
</reference>
<sequence>MNHRGINTPRRIYSVYPASAAIPSPKKTSQVKSKPRLPIQRPQIGMATASTEGKGVPSDGVGTFVGHDEKLLASGNLSDVEIRCRDKSWKLHKLILSSRCTWFDKALNGKFMEASSGVVTIENFEPDRVYQMIQFIYTGRLPCSDPDDKQFLPLIYLYELGDYFVLPELCEITLVQLKAKLDVAARLLQLAKLDNGYRDSDGYWRDDEYGAVNVTDEQKTTAAQHCKGFYEAVFFFSKTALYHMDTAAKGMEVLTGVPRFTIDVLMSGGLAIGLTHMRYPSACRECRNSLSSQVDHVYEKMGLEGGRGKFYVEAYCNSCAAKVS</sequence>
<protein>
    <recommendedName>
        <fullName evidence="1">BTB domain-containing protein</fullName>
    </recommendedName>
</protein>
<name>A0ABY0HG99_9PEZI</name>
<evidence type="ECO:0000313" key="2">
    <source>
        <dbReference type="EMBL" id="RYO90671.1"/>
    </source>
</evidence>
<dbReference type="SUPFAM" id="SSF54695">
    <property type="entry name" value="POZ domain"/>
    <property type="match status" value="1"/>
</dbReference>
<accession>A0ABY0HG99</accession>
<dbReference type="Proteomes" id="UP000294003">
    <property type="component" value="Unassembled WGS sequence"/>
</dbReference>
<comment type="caution">
    <text evidence="2">The sequence shown here is derived from an EMBL/GenBank/DDBJ whole genome shotgun (WGS) entry which is preliminary data.</text>
</comment>
<dbReference type="SMART" id="SM00225">
    <property type="entry name" value="BTB"/>
    <property type="match status" value="1"/>
</dbReference>
<dbReference type="InterPro" id="IPR011333">
    <property type="entry name" value="SKP1/BTB/POZ_sf"/>
</dbReference>
<keyword evidence="3" id="KW-1185">Reference proteome</keyword>
<evidence type="ECO:0000313" key="3">
    <source>
        <dbReference type="Proteomes" id="UP000294003"/>
    </source>
</evidence>
<dbReference type="CDD" id="cd18186">
    <property type="entry name" value="BTB_POZ_ZBTB_KLHL-like"/>
    <property type="match status" value="1"/>
</dbReference>
<gene>
    <name evidence="2" type="ORF">DL762_002554</name>
</gene>
<dbReference type="PROSITE" id="PS50097">
    <property type="entry name" value="BTB"/>
    <property type="match status" value="1"/>
</dbReference>
<dbReference type="InterPro" id="IPR000210">
    <property type="entry name" value="BTB/POZ_dom"/>
</dbReference>
<dbReference type="Gene3D" id="3.30.710.10">
    <property type="entry name" value="Potassium Channel Kv1.1, Chain A"/>
    <property type="match status" value="1"/>
</dbReference>
<dbReference type="EMBL" id="QJNS01000052">
    <property type="protein sequence ID" value="RYO90671.1"/>
    <property type="molecule type" value="Genomic_DNA"/>
</dbReference>
<dbReference type="PANTHER" id="PTHR24413">
    <property type="entry name" value="SPECKLE-TYPE POZ PROTEIN"/>
    <property type="match status" value="1"/>
</dbReference>
<dbReference type="Pfam" id="PF00651">
    <property type="entry name" value="BTB"/>
    <property type="match status" value="1"/>
</dbReference>
<feature type="domain" description="BTB" evidence="1">
    <location>
        <begin position="78"/>
        <end position="145"/>
    </location>
</feature>